<reference evidence="1" key="2">
    <citation type="submission" date="2019-07" db="EMBL/GenBank/DDBJ databases">
        <authorList>
            <person name="Seetharam A."/>
            <person name="Woodhouse M."/>
            <person name="Cannon E."/>
        </authorList>
    </citation>
    <scope>NUCLEOTIDE SEQUENCE [LARGE SCALE GENOMIC DNA]</scope>
    <source>
        <strain evidence="1">cv. B73</strain>
    </source>
</reference>
<evidence type="ECO:0000313" key="1">
    <source>
        <dbReference type="EnsemblPlants" id="Zm00001eb241890_P001"/>
    </source>
</evidence>
<reference evidence="2" key="1">
    <citation type="journal article" date="2009" name="Science">
        <title>The B73 maize genome: complexity, diversity, and dynamics.</title>
        <authorList>
            <person name="Schnable P.S."/>
            <person name="Ware D."/>
            <person name="Fulton R.S."/>
            <person name="Stein J.C."/>
            <person name="Wei F."/>
            <person name="Pasternak S."/>
            <person name="Liang C."/>
            <person name="Zhang J."/>
            <person name="Fulton L."/>
            <person name="Graves T.A."/>
            <person name="Minx P."/>
            <person name="Reily A.D."/>
            <person name="Courtney L."/>
            <person name="Kruchowski S.S."/>
            <person name="Tomlinson C."/>
            <person name="Strong C."/>
            <person name="Delehaunty K."/>
            <person name="Fronick C."/>
            <person name="Courtney B."/>
            <person name="Rock S.M."/>
            <person name="Belter E."/>
            <person name="Du F."/>
            <person name="Kim K."/>
            <person name="Abbott R.M."/>
            <person name="Cotton M."/>
            <person name="Levy A."/>
            <person name="Marchetto P."/>
            <person name="Ochoa K."/>
            <person name="Jackson S.M."/>
            <person name="Gillam B."/>
            <person name="Chen W."/>
            <person name="Yan L."/>
            <person name="Higginbotham J."/>
            <person name="Cardenas M."/>
            <person name="Waligorski J."/>
            <person name="Applebaum E."/>
            <person name="Phelps L."/>
            <person name="Falcone J."/>
            <person name="Kanchi K."/>
            <person name="Thane T."/>
            <person name="Scimone A."/>
            <person name="Thane N."/>
            <person name="Henke J."/>
            <person name="Wang T."/>
            <person name="Ruppert J."/>
            <person name="Shah N."/>
            <person name="Rotter K."/>
            <person name="Hodges J."/>
            <person name="Ingenthron E."/>
            <person name="Cordes M."/>
            <person name="Kohlberg S."/>
            <person name="Sgro J."/>
            <person name="Delgado B."/>
            <person name="Mead K."/>
            <person name="Chinwalla A."/>
            <person name="Leonard S."/>
            <person name="Crouse K."/>
            <person name="Collura K."/>
            <person name="Kudrna D."/>
            <person name="Currie J."/>
            <person name="He R."/>
            <person name="Angelova A."/>
            <person name="Rajasekar S."/>
            <person name="Mueller T."/>
            <person name="Lomeli R."/>
            <person name="Scara G."/>
            <person name="Ko A."/>
            <person name="Delaney K."/>
            <person name="Wissotski M."/>
            <person name="Lopez G."/>
            <person name="Campos D."/>
            <person name="Braidotti M."/>
            <person name="Ashley E."/>
            <person name="Golser W."/>
            <person name="Kim H."/>
            <person name="Lee S."/>
            <person name="Lin J."/>
            <person name="Dujmic Z."/>
            <person name="Kim W."/>
            <person name="Talag J."/>
            <person name="Zuccolo A."/>
            <person name="Fan C."/>
            <person name="Sebastian A."/>
            <person name="Kramer M."/>
            <person name="Spiegel L."/>
            <person name="Nascimento L."/>
            <person name="Zutavern T."/>
            <person name="Miller B."/>
            <person name="Ambroise C."/>
            <person name="Muller S."/>
            <person name="Spooner W."/>
            <person name="Narechania A."/>
            <person name="Ren L."/>
            <person name="Wei S."/>
            <person name="Kumari S."/>
            <person name="Faga B."/>
            <person name="Levy M.J."/>
            <person name="McMahan L."/>
            <person name="Van Buren P."/>
            <person name="Vaughn M.W."/>
            <person name="Ying K."/>
            <person name="Yeh C.-T."/>
            <person name="Emrich S.J."/>
            <person name="Jia Y."/>
            <person name="Kalyanaraman A."/>
            <person name="Hsia A.-P."/>
            <person name="Barbazuk W.B."/>
            <person name="Baucom R.S."/>
            <person name="Brutnell T.P."/>
            <person name="Carpita N.C."/>
            <person name="Chaparro C."/>
            <person name="Chia J.-M."/>
            <person name="Deragon J.-M."/>
            <person name="Estill J.C."/>
            <person name="Fu Y."/>
            <person name="Jeddeloh J.A."/>
            <person name="Han Y."/>
            <person name="Lee H."/>
            <person name="Li P."/>
            <person name="Lisch D.R."/>
            <person name="Liu S."/>
            <person name="Liu Z."/>
            <person name="Nagel D.H."/>
            <person name="McCann M.C."/>
            <person name="SanMiguel P."/>
            <person name="Myers A.M."/>
            <person name="Nettleton D."/>
            <person name="Nguyen J."/>
            <person name="Penning B.W."/>
            <person name="Ponnala L."/>
            <person name="Schneider K.L."/>
            <person name="Schwartz D.C."/>
            <person name="Sharma A."/>
            <person name="Soderlund C."/>
            <person name="Springer N.M."/>
            <person name="Sun Q."/>
            <person name="Wang H."/>
            <person name="Waterman M."/>
            <person name="Westerman R."/>
            <person name="Wolfgruber T.K."/>
            <person name="Yang L."/>
            <person name="Yu Y."/>
            <person name="Zhang L."/>
            <person name="Zhou S."/>
            <person name="Zhu Q."/>
            <person name="Bennetzen J.L."/>
            <person name="Dawe R.K."/>
            <person name="Jiang J."/>
            <person name="Jiang N."/>
            <person name="Presting G.G."/>
            <person name="Wessler S.R."/>
            <person name="Aluru S."/>
            <person name="Martienssen R.A."/>
            <person name="Clifton S.W."/>
            <person name="McCombie W.R."/>
            <person name="Wing R.A."/>
            <person name="Wilson R.K."/>
        </authorList>
    </citation>
    <scope>NUCLEOTIDE SEQUENCE [LARGE SCALE GENOMIC DNA]</scope>
    <source>
        <strain evidence="2">cv. B73</strain>
    </source>
</reference>
<proteinExistence type="predicted"/>
<sequence>MAPWPLRSCISVASDRRPCYHLPILEALLQSYVDFVDYLWCGPLLAYVWERGSWCGRRRQRKPTMTPADYSTFCHTDGTFGGVGAEPGGVAPDEAAIGAGVDLVATDGELDIHVAGHLPQHEAACSTAAAPRPLGPRFFTTRVAVSNSDATIRTLPMAYVFRTDCSSL</sequence>
<reference evidence="1" key="3">
    <citation type="submission" date="2021-05" db="UniProtKB">
        <authorList>
            <consortium name="EnsemblPlants"/>
        </authorList>
    </citation>
    <scope>IDENTIFICATION</scope>
    <source>
        <strain evidence="1">cv. B73</strain>
    </source>
</reference>
<accession>A0A804PJ83</accession>
<dbReference type="EnsemblPlants" id="Zm00001eb241890_T001">
    <property type="protein sequence ID" value="Zm00001eb241890_P001"/>
    <property type="gene ID" value="Zm00001eb241890"/>
</dbReference>
<dbReference type="InParanoid" id="A0A804PJ83"/>
<dbReference type="Gramene" id="Zm00001eb241890_T001">
    <property type="protein sequence ID" value="Zm00001eb241890_P001"/>
    <property type="gene ID" value="Zm00001eb241890"/>
</dbReference>
<dbReference type="Proteomes" id="UP000007305">
    <property type="component" value="Chromosome 5"/>
</dbReference>
<organism evidence="1 2">
    <name type="scientific">Zea mays</name>
    <name type="common">Maize</name>
    <dbReference type="NCBI Taxonomy" id="4577"/>
    <lineage>
        <taxon>Eukaryota</taxon>
        <taxon>Viridiplantae</taxon>
        <taxon>Streptophyta</taxon>
        <taxon>Embryophyta</taxon>
        <taxon>Tracheophyta</taxon>
        <taxon>Spermatophyta</taxon>
        <taxon>Magnoliopsida</taxon>
        <taxon>Liliopsida</taxon>
        <taxon>Poales</taxon>
        <taxon>Poaceae</taxon>
        <taxon>PACMAD clade</taxon>
        <taxon>Panicoideae</taxon>
        <taxon>Andropogonodae</taxon>
        <taxon>Andropogoneae</taxon>
        <taxon>Tripsacinae</taxon>
        <taxon>Zea</taxon>
    </lineage>
</organism>
<dbReference type="AlphaFoldDB" id="A0A804PJ83"/>
<keyword evidence="2" id="KW-1185">Reference proteome</keyword>
<evidence type="ECO:0000313" key="2">
    <source>
        <dbReference type="Proteomes" id="UP000007305"/>
    </source>
</evidence>
<name>A0A804PJ83_MAIZE</name>
<protein>
    <submittedName>
        <fullName evidence="1">Uncharacterized protein</fullName>
    </submittedName>
</protein>